<dbReference type="InterPro" id="IPR022496">
    <property type="entry name" value="T6A_TsaB"/>
</dbReference>
<dbReference type="CDD" id="cd24032">
    <property type="entry name" value="ASKHA_NBD_TsaB"/>
    <property type="match status" value="1"/>
</dbReference>
<dbReference type="OrthoDB" id="9784166at2"/>
<evidence type="ECO:0000259" key="1">
    <source>
        <dbReference type="Pfam" id="PF00814"/>
    </source>
</evidence>
<dbReference type="RefSeq" id="WP_121214344.1">
    <property type="nucleotide sequence ID" value="NZ_JAMYWW010000001.1"/>
</dbReference>
<dbReference type="Pfam" id="PF00814">
    <property type="entry name" value="TsaD"/>
    <property type="match status" value="1"/>
</dbReference>
<dbReference type="GO" id="GO:0002949">
    <property type="term" value="P:tRNA threonylcarbamoyladenosine modification"/>
    <property type="evidence" value="ECO:0007669"/>
    <property type="project" value="InterPro"/>
</dbReference>
<dbReference type="GO" id="GO:0005829">
    <property type="term" value="C:cytosol"/>
    <property type="evidence" value="ECO:0007669"/>
    <property type="project" value="TreeGrafter"/>
</dbReference>
<dbReference type="InterPro" id="IPR043129">
    <property type="entry name" value="ATPase_NBD"/>
</dbReference>
<keyword evidence="3" id="KW-1185">Reference proteome</keyword>
<accession>A0A494Z3L3</accession>
<dbReference type="GO" id="GO:0016740">
    <property type="term" value="F:transferase activity"/>
    <property type="evidence" value="ECO:0007669"/>
    <property type="project" value="UniProtKB-KW"/>
</dbReference>
<feature type="domain" description="Gcp-like" evidence="1">
    <location>
        <begin position="34"/>
        <end position="225"/>
    </location>
</feature>
<dbReference type="NCBIfam" id="TIGR03725">
    <property type="entry name" value="T6A_YeaZ"/>
    <property type="match status" value="1"/>
</dbReference>
<name>A0A494Z3L3_9BACL</name>
<dbReference type="PANTHER" id="PTHR11735:SF11">
    <property type="entry name" value="TRNA THREONYLCARBAMOYLADENOSINE BIOSYNTHESIS PROTEIN TSAB"/>
    <property type="match status" value="1"/>
</dbReference>
<keyword evidence="2" id="KW-0808">Transferase</keyword>
<sequence>MIWLGIETSNAPLSIAVVKDGQVLIEIVQNLKLTHSVTVMPTIQELLEKVNLKPSDIDGIAVSEGPGSYTGLRIGVTVAKTIAWSLKKPVVGVSSLKVLAANAQLFNGIICSLFDARRQNVYAASYTENLSETVIEEQHISIDELLEKLKEMSKPVMFVGLDVAIFKEKIVECLGELAYFAPTSLQLPRASKLIELVQNEPLPSVEEIHSFVPKYHRIAQAEAEWIKEQKRGNQ</sequence>
<reference evidence="2 3" key="1">
    <citation type="journal article" date="2016" name="Antonie Van Leeuwenhoek">
        <title>Lysinibacillus endophyticus sp. nov., an indole-3-acetic acid producing endophytic bacterium isolated from corn root (Zea mays cv. Xinken-5).</title>
        <authorList>
            <person name="Yu J."/>
            <person name="Guan X."/>
            <person name="Liu C."/>
            <person name="Xiang W."/>
            <person name="Yu Z."/>
            <person name="Liu X."/>
            <person name="Wang G."/>
        </authorList>
    </citation>
    <scope>NUCLEOTIDE SEQUENCE [LARGE SCALE GENOMIC DNA]</scope>
    <source>
        <strain evidence="2 3">DSM 100506</strain>
    </source>
</reference>
<dbReference type="InterPro" id="IPR000905">
    <property type="entry name" value="Gcp-like_dom"/>
</dbReference>
<evidence type="ECO:0000313" key="3">
    <source>
        <dbReference type="Proteomes" id="UP000272238"/>
    </source>
</evidence>
<dbReference type="AlphaFoldDB" id="A0A494Z3L3"/>
<dbReference type="EMBL" id="RBZN01000016">
    <property type="protein sequence ID" value="RKQ17045.1"/>
    <property type="molecule type" value="Genomic_DNA"/>
</dbReference>
<protein>
    <submittedName>
        <fullName evidence="2">tRNA (Adenosine(37)-N6)-threonylcarbamoyltransferase complex dimerization subunit type 1 TsaB</fullName>
    </submittedName>
</protein>
<dbReference type="Proteomes" id="UP000272238">
    <property type="component" value="Unassembled WGS sequence"/>
</dbReference>
<evidence type="ECO:0000313" key="2">
    <source>
        <dbReference type="EMBL" id="RKQ17045.1"/>
    </source>
</evidence>
<comment type="caution">
    <text evidence="2">The sequence shown here is derived from an EMBL/GenBank/DDBJ whole genome shotgun (WGS) entry which is preliminary data.</text>
</comment>
<proteinExistence type="predicted"/>
<dbReference type="Gene3D" id="3.30.420.40">
    <property type="match status" value="2"/>
</dbReference>
<gene>
    <name evidence="2" type="primary">tsaB</name>
    <name evidence="2" type="ORF">D8M03_08530</name>
</gene>
<organism evidence="2 3">
    <name type="scientific">Ureibacillus endophyticus</name>
    <dbReference type="NCBI Taxonomy" id="1978490"/>
    <lineage>
        <taxon>Bacteria</taxon>
        <taxon>Bacillati</taxon>
        <taxon>Bacillota</taxon>
        <taxon>Bacilli</taxon>
        <taxon>Bacillales</taxon>
        <taxon>Caryophanaceae</taxon>
        <taxon>Ureibacillus</taxon>
    </lineage>
</organism>
<dbReference type="SUPFAM" id="SSF53067">
    <property type="entry name" value="Actin-like ATPase domain"/>
    <property type="match status" value="2"/>
</dbReference>
<dbReference type="PANTHER" id="PTHR11735">
    <property type="entry name" value="TRNA N6-ADENOSINE THREONYLCARBAMOYLTRANSFERASE"/>
    <property type="match status" value="1"/>
</dbReference>